<reference evidence="4" key="2">
    <citation type="submission" date="2019-09" db="UniProtKB">
        <authorList>
            <consortium name="WormBaseParasite"/>
        </authorList>
    </citation>
    <scope>IDENTIFICATION</scope>
</reference>
<proteinExistence type="predicted"/>
<sequence length="167" mass="18763">MEFNYTDIPVSDPFLSLETNLEDITDSADFTHGANAGVWQATAVPMVNFPYRTHFSIVDEEATYDVIRMDAQDNLSMDTSSWNGDHQQQPQTSHFPYAKPFHRPTQHSPPQDYYDPNRFSPPNFDSSLHIDGGPAAMLPKLGSNLTPLQLGHYQPNSLVGVFIFSKT</sequence>
<feature type="compositionally biased region" description="Polar residues" evidence="1">
    <location>
        <begin position="79"/>
        <end position="94"/>
    </location>
</feature>
<accession>A0A3P7YLM3</accession>
<evidence type="ECO:0000313" key="4">
    <source>
        <dbReference type="WBParaSite" id="HPBE_0000881601-mRNA-1"/>
    </source>
</evidence>
<reference evidence="2 3" key="1">
    <citation type="submission" date="2018-11" db="EMBL/GenBank/DDBJ databases">
        <authorList>
            <consortium name="Pathogen Informatics"/>
        </authorList>
    </citation>
    <scope>NUCLEOTIDE SEQUENCE [LARGE SCALE GENOMIC DNA]</scope>
</reference>
<dbReference type="WBParaSite" id="HPBE_0000881601-mRNA-1">
    <property type="protein sequence ID" value="HPBE_0000881601-mRNA-1"/>
    <property type="gene ID" value="HPBE_0000881601"/>
</dbReference>
<evidence type="ECO:0000313" key="3">
    <source>
        <dbReference type="Proteomes" id="UP000050761"/>
    </source>
</evidence>
<accession>A0A183FMZ6</accession>
<dbReference type="Proteomes" id="UP000050761">
    <property type="component" value="Unassembled WGS sequence"/>
</dbReference>
<evidence type="ECO:0000256" key="1">
    <source>
        <dbReference type="SAM" id="MobiDB-lite"/>
    </source>
</evidence>
<keyword evidence="3" id="KW-1185">Reference proteome</keyword>
<feature type="region of interest" description="Disordered" evidence="1">
    <location>
        <begin position="79"/>
        <end position="98"/>
    </location>
</feature>
<organism evidence="3 4">
    <name type="scientific">Heligmosomoides polygyrus</name>
    <name type="common">Parasitic roundworm</name>
    <dbReference type="NCBI Taxonomy" id="6339"/>
    <lineage>
        <taxon>Eukaryota</taxon>
        <taxon>Metazoa</taxon>
        <taxon>Ecdysozoa</taxon>
        <taxon>Nematoda</taxon>
        <taxon>Chromadorea</taxon>
        <taxon>Rhabditida</taxon>
        <taxon>Rhabditina</taxon>
        <taxon>Rhabditomorpha</taxon>
        <taxon>Strongyloidea</taxon>
        <taxon>Heligmosomidae</taxon>
        <taxon>Heligmosomoides</taxon>
    </lineage>
</organism>
<dbReference type="OrthoDB" id="10503342at2759"/>
<gene>
    <name evidence="2" type="ORF">HPBE_LOCUS8817</name>
</gene>
<protein>
    <submittedName>
        <fullName evidence="4">NAC domain-containing protein</fullName>
    </submittedName>
</protein>
<dbReference type="AlphaFoldDB" id="A0A183FMZ6"/>
<name>A0A183FMZ6_HELPZ</name>
<dbReference type="EMBL" id="UZAH01026261">
    <property type="protein sequence ID" value="VDO77949.1"/>
    <property type="molecule type" value="Genomic_DNA"/>
</dbReference>
<evidence type="ECO:0000313" key="2">
    <source>
        <dbReference type="EMBL" id="VDO77949.1"/>
    </source>
</evidence>